<dbReference type="EMBL" id="GBRH01237508">
    <property type="protein sequence ID" value="JAD60387.1"/>
    <property type="molecule type" value="Transcribed_RNA"/>
</dbReference>
<accession>A0A0A9BM91</accession>
<protein>
    <submittedName>
        <fullName evidence="1">Uncharacterized protein</fullName>
    </submittedName>
</protein>
<evidence type="ECO:0000313" key="1">
    <source>
        <dbReference type="EMBL" id="JAD60387.1"/>
    </source>
</evidence>
<name>A0A0A9BM91_ARUDO</name>
<proteinExistence type="predicted"/>
<organism evidence="1">
    <name type="scientific">Arundo donax</name>
    <name type="common">Giant reed</name>
    <name type="synonym">Donax arundinaceus</name>
    <dbReference type="NCBI Taxonomy" id="35708"/>
    <lineage>
        <taxon>Eukaryota</taxon>
        <taxon>Viridiplantae</taxon>
        <taxon>Streptophyta</taxon>
        <taxon>Embryophyta</taxon>
        <taxon>Tracheophyta</taxon>
        <taxon>Spermatophyta</taxon>
        <taxon>Magnoliopsida</taxon>
        <taxon>Liliopsida</taxon>
        <taxon>Poales</taxon>
        <taxon>Poaceae</taxon>
        <taxon>PACMAD clade</taxon>
        <taxon>Arundinoideae</taxon>
        <taxon>Arundineae</taxon>
        <taxon>Arundo</taxon>
    </lineage>
</organism>
<reference evidence="1" key="1">
    <citation type="submission" date="2014-09" db="EMBL/GenBank/DDBJ databases">
        <authorList>
            <person name="Magalhaes I.L.F."/>
            <person name="Oliveira U."/>
            <person name="Santos F.R."/>
            <person name="Vidigal T.H.D.A."/>
            <person name="Brescovit A.D."/>
            <person name="Santos A.J."/>
        </authorList>
    </citation>
    <scope>NUCLEOTIDE SEQUENCE</scope>
    <source>
        <tissue evidence="1">Shoot tissue taken approximately 20 cm above the soil surface</tissue>
    </source>
</reference>
<sequence>MVVHRLAMVR</sequence>
<reference evidence="1" key="2">
    <citation type="journal article" date="2015" name="Data Brief">
        <title>Shoot transcriptome of the giant reed, Arundo donax.</title>
        <authorList>
            <person name="Barrero R.A."/>
            <person name="Guerrero F.D."/>
            <person name="Moolhuijzen P."/>
            <person name="Goolsby J.A."/>
            <person name="Tidwell J."/>
            <person name="Bellgard S.E."/>
            <person name="Bellgard M.I."/>
        </authorList>
    </citation>
    <scope>NUCLEOTIDE SEQUENCE</scope>
    <source>
        <tissue evidence="1">Shoot tissue taken approximately 20 cm above the soil surface</tissue>
    </source>
</reference>